<keyword evidence="2" id="KW-1185">Reference proteome</keyword>
<dbReference type="EMBL" id="JACTVJ010000004">
    <property type="protein sequence ID" value="MBC9712263.1"/>
    <property type="molecule type" value="Genomic_DNA"/>
</dbReference>
<proteinExistence type="predicted"/>
<reference evidence="1 2" key="1">
    <citation type="submission" date="2020-08" db="EMBL/GenBank/DDBJ databases">
        <title>Genemic of Streptomyces polyaspartic.</title>
        <authorList>
            <person name="Liu W."/>
        </authorList>
    </citation>
    <scope>NUCLEOTIDE SEQUENCE [LARGE SCALE GENOMIC DNA]</scope>
    <source>
        <strain evidence="1 2">TRM66268-LWL</strain>
    </source>
</reference>
<dbReference type="Proteomes" id="UP000642284">
    <property type="component" value="Unassembled WGS sequence"/>
</dbReference>
<comment type="caution">
    <text evidence="1">The sequence shown here is derived from an EMBL/GenBank/DDBJ whole genome shotgun (WGS) entry which is preliminary data.</text>
</comment>
<evidence type="ECO:0000313" key="1">
    <source>
        <dbReference type="EMBL" id="MBC9712263.1"/>
    </source>
</evidence>
<organism evidence="1 2">
    <name type="scientific">Streptomyces polyasparticus</name>
    <dbReference type="NCBI Taxonomy" id="2767826"/>
    <lineage>
        <taxon>Bacteria</taxon>
        <taxon>Bacillati</taxon>
        <taxon>Actinomycetota</taxon>
        <taxon>Actinomycetes</taxon>
        <taxon>Kitasatosporales</taxon>
        <taxon>Streptomycetaceae</taxon>
        <taxon>Streptomyces</taxon>
    </lineage>
</organism>
<sequence>MTTSSGPEREALERVLAPHFRTPGARPEIGPGWVGLVARCHQAVVAEFPGYQLNAVKQKLGRLAYQALPGSWQPGGNWSRAEHHRIDEITDAFEELSASVCERCGNAASLRETRRILLALCDACEAVVPADGRL</sequence>
<evidence type="ECO:0000313" key="2">
    <source>
        <dbReference type="Proteomes" id="UP000642284"/>
    </source>
</evidence>
<accession>A0ABR7SA12</accession>
<dbReference type="RefSeq" id="WP_187812734.1">
    <property type="nucleotide sequence ID" value="NZ_JACTVJ010000004.1"/>
</dbReference>
<name>A0ABR7SA12_9ACTN</name>
<protein>
    <submittedName>
        <fullName evidence="1">Uncharacterized protein</fullName>
    </submittedName>
</protein>
<gene>
    <name evidence="1" type="ORF">H9Y04_06710</name>
</gene>